<comment type="caution">
    <text evidence="1">The sequence shown here is derived from an EMBL/GenBank/DDBJ whole genome shotgun (WGS) entry which is preliminary data.</text>
</comment>
<dbReference type="EMBL" id="CM047587">
    <property type="protein sequence ID" value="KAI9908609.1"/>
    <property type="molecule type" value="Genomic_DNA"/>
</dbReference>
<sequence length="148" mass="15734">MITAIVRGVQETLNIQKGGVKPEVEIIFPVSADAFATEGEVLVPGVAGGEGCSIAGGCATCPFMKMNDIDALFRVVEGVSSTAHGTDPLAGFHPQKYSELIRGKTVPDVGVQPILHMKSFMEGHKFSDELVNYIKTRTSGAQCPLQRS</sequence>
<protein>
    <submittedName>
        <fullName evidence="1">Uncharacterized protein</fullName>
    </submittedName>
</protein>
<accession>A0ACC0VQ77</accession>
<keyword evidence="2" id="KW-1185">Reference proteome</keyword>
<organism evidence="1 2">
    <name type="scientific">Peronosclerospora sorghi</name>
    <dbReference type="NCBI Taxonomy" id="230839"/>
    <lineage>
        <taxon>Eukaryota</taxon>
        <taxon>Sar</taxon>
        <taxon>Stramenopiles</taxon>
        <taxon>Oomycota</taxon>
        <taxon>Peronosporomycetes</taxon>
        <taxon>Peronosporales</taxon>
        <taxon>Peronosporaceae</taxon>
        <taxon>Peronosclerospora</taxon>
    </lineage>
</organism>
<name>A0ACC0VQ77_9STRA</name>
<gene>
    <name evidence="1" type="ORF">PsorP6_003407</name>
</gene>
<proteinExistence type="predicted"/>
<reference evidence="1 2" key="1">
    <citation type="journal article" date="2022" name="bioRxiv">
        <title>The genome of the oomycete Peronosclerospora sorghi, a cosmopolitan pathogen of maize and sorghum, is inflated with dispersed pseudogenes.</title>
        <authorList>
            <person name="Fletcher K."/>
            <person name="Martin F."/>
            <person name="Isakeit T."/>
            <person name="Cavanaugh K."/>
            <person name="Magill C."/>
            <person name="Michelmore R."/>
        </authorList>
    </citation>
    <scope>NUCLEOTIDE SEQUENCE [LARGE SCALE GENOMIC DNA]</scope>
    <source>
        <strain evidence="1">P6</strain>
    </source>
</reference>
<evidence type="ECO:0000313" key="2">
    <source>
        <dbReference type="Proteomes" id="UP001163321"/>
    </source>
</evidence>
<dbReference type="Proteomes" id="UP001163321">
    <property type="component" value="Chromosome 8"/>
</dbReference>
<evidence type="ECO:0000313" key="1">
    <source>
        <dbReference type="EMBL" id="KAI9908609.1"/>
    </source>
</evidence>